<name>A0A4C1W0M5_EUMVA</name>
<sequence>MHDKPETVNASKTEVTENPPKIWLSSLFGERLRRPGLTAGVNLRLDNDDCRRHSFGSATRPQPSAALATDVQK</sequence>
<feature type="region of interest" description="Disordered" evidence="1">
    <location>
        <begin position="54"/>
        <end position="73"/>
    </location>
</feature>
<feature type="region of interest" description="Disordered" evidence="1">
    <location>
        <begin position="1"/>
        <end position="20"/>
    </location>
</feature>
<organism evidence="2 3">
    <name type="scientific">Eumeta variegata</name>
    <name type="common">Bagworm moth</name>
    <name type="synonym">Eumeta japonica</name>
    <dbReference type="NCBI Taxonomy" id="151549"/>
    <lineage>
        <taxon>Eukaryota</taxon>
        <taxon>Metazoa</taxon>
        <taxon>Ecdysozoa</taxon>
        <taxon>Arthropoda</taxon>
        <taxon>Hexapoda</taxon>
        <taxon>Insecta</taxon>
        <taxon>Pterygota</taxon>
        <taxon>Neoptera</taxon>
        <taxon>Endopterygota</taxon>
        <taxon>Lepidoptera</taxon>
        <taxon>Glossata</taxon>
        <taxon>Ditrysia</taxon>
        <taxon>Tineoidea</taxon>
        <taxon>Psychidae</taxon>
        <taxon>Oiketicinae</taxon>
        <taxon>Eumeta</taxon>
    </lineage>
</organism>
<evidence type="ECO:0000256" key="1">
    <source>
        <dbReference type="SAM" id="MobiDB-lite"/>
    </source>
</evidence>
<dbReference type="Proteomes" id="UP000299102">
    <property type="component" value="Unassembled WGS sequence"/>
</dbReference>
<evidence type="ECO:0000313" key="2">
    <source>
        <dbReference type="EMBL" id="GBP43694.1"/>
    </source>
</evidence>
<dbReference type="AlphaFoldDB" id="A0A4C1W0M5"/>
<accession>A0A4C1W0M5</accession>
<reference evidence="2 3" key="1">
    <citation type="journal article" date="2019" name="Commun. Biol.">
        <title>The bagworm genome reveals a unique fibroin gene that provides high tensile strength.</title>
        <authorList>
            <person name="Kono N."/>
            <person name="Nakamura H."/>
            <person name="Ohtoshi R."/>
            <person name="Tomita M."/>
            <person name="Numata K."/>
            <person name="Arakawa K."/>
        </authorList>
    </citation>
    <scope>NUCLEOTIDE SEQUENCE [LARGE SCALE GENOMIC DNA]</scope>
</reference>
<gene>
    <name evidence="2" type="ORF">EVAR_30528_1</name>
</gene>
<evidence type="ECO:0000313" key="3">
    <source>
        <dbReference type="Proteomes" id="UP000299102"/>
    </source>
</evidence>
<dbReference type="EMBL" id="BGZK01000440">
    <property type="protein sequence ID" value="GBP43694.1"/>
    <property type="molecule type" value="Genomic_DNA"/>
</dbReference>
<keyword evidence="3" id="KW-1185">Reference proteome</keyword>
<comment type="caution">
    <text evidence="2">The sequence shown here is derived from an EMBL/GenBank/DDBJ whole genome shotgun (WGS) entry which is preliminary data.</text>
</comment>
<proteinExistence type="predicted"/>
<protein>
    <submittedName>
        <fullName evidence="2">Uncharacterized protein</fullName>
    </submittedName>
</protein>